<name>A0ABY3FE20_9GAMM</name>
<proteinExistence type="predicted"/>
<dbReference type="RefSeq" id="WP_145236407.1">
    <property type="nucleotide sequence ID" value="NZ_VNFF01000007.1"/>
</dbReference>
<accession>A0ABY3FE20</accession>
<dbReference type="Proteomes" id="UP000317938">
    <property type="component" value="Unassembled WGS sequence"/>
</dbReference>
<reference evidence="1 2" key="1">
    <citation type="submission" date="2019-07" db="EMBL/GenBank/DDBJ databases">
        <title>Diversity of Bacteria from Kongsfjorden, Arctic.</title>
        <authorList>
            <person name="Yu Y."/>
        </authorList>
    </citation>
    <scope>NUCLEOTIDE SEQUENCE [LARGE SCALE GENOMIC DNA]</scope>
    <source>
        <strain evidence="1 2">SM1927</strain>
    </source>
</reference>
<organism evidence="1 2">
    <name type="scientific">Pseudoalteromonas neustonica</name>
    <dbReference type="NCBI Taxonomy" id="1840331"/>
    <lineage>
        <taxon>Bacteria</taxon>
        <taxon>Pseudomonadati</taxon>
        <taxon>Pseudomonadota</taxon>
        <taxon>Gammaproteobacteria</taxon>
        <taxon>Alteromonadales</taxon>
        <taxon>Pseudoalteromonadaceae</taxon>
        <taxon>Pseudoalteromonas</taxon>
    </lineage>
</organism>
<keyword evidence="2" id="KW-1185">Reference proteome</keyword>
<sequence length="217" mass="25426">MVIKRTTIISNELVSSKQLDKAEQFGKLGWSIPLVSRGYGYLELDESEINLAFEKLYEDNFNHFRDELLKKSLESLEKSNQILLNEAFNAFSREEYQITALAQFSVLEGALSKYLYDEKQDTKYNDKYIVKRIDSGDYTFLNILLYNIHHLLNFYFKAHSFNSAEPSINRHWLIHGRYCNKVISRLECIKLFSFIDITLFTATLMPKYEQLASSINN</sequence>
<evidence type="ECO:0000313" key="2">
    <source>
        <dbReference type="Proteomes" id="UP000317938"/>
    </source>
</evidence>
<dbReference type="EMBL" id="VNFF01000007">
    <property type="protein sequence ID" value="TVU83776.1"/>
    <property type="molecule type" value="Genomic_DNA"/>
</dbReference>
<gene>
    <name evidence="1" type="ORF">FQP85_08350</name>
</gene>
<protein>
    <submittedName>
        <fullName evidence="1">Uncharacterized protein</fullName>
    </submittedName>
</protein>
<comment type="caution">
    <text evidence="1">The sequence shown here is derived from an EMBL/GenBank/DDBJ whole genome shotgun (WGS) entry which is preliminary data.</text>
</comment>
<evidence type="ECO:0000313" key="1">
    <source>
        <dbReference type="EMBL" id="TVU83776.1"/>
    </source>
</evidence>